<organism evidence="1 2">
    <name type="scientific">Abrus precatorius</name>
    <name type="common">Indian licorice</name>
    <name type="synonym">Glycine abrus</name>
    <dbReference type="NCBI Taxonomy" id="3816"/>
    <lineage>
        <taxon>Eukaryota</taxon>
        <taxon>Viridiplantae</taxon>
        <taxon>Streptophyta</taxon>
        <taxon>Embryophyta</taxon>
        <taxon>Tracheophyta</taxon>
        <taxon>Spermatophyta</taxon>
        <taxon>Magnoliopsida</taxon>
        <taxon>eudicotyledons</taxon>
        <taxon>Gunneridae</taxon>
        <taxon>Pentapetalae</taxon>
        <taxon>rosids</taxon>
        <taxon>fabids</taxon>
        <taxon>Fabales</taxon>
        <taxon>Fabaceae</taxon>
        <taxon>Papilionoideae</taxon>
        <taxon>50 kb inversion clade</taxon>
        <taxon>NPAAA clade</taxon>
        <taxon>indigoferoid/millettioid clade</taxon>
        <taxon>Abreae</taxon>
        <taxon>Abrus</taxon>
    </lineage>
</organism>
<dbReference type="PANTHER" id="PTHR35046:SF21">
    <property type="entry name" value="RETROTRANSPOSON GAG DOMAIN-CONTAINING PROTEIN-RELATED"/>
    <property type="match status" value="1"/>
</dbReference>
<gene>
    <name evidence="2" type="primary">LOC113874283</name>
</gene>
<accession>A0A8B8MHX4</accession>
<reference evidence="1" key="1">
    <citation type="journal article" date="2019" name="Toxins">
        <title>Detection of Abrin-Like and Prepropulchellin-Like Toxin Genes and Transcripts Using Whole Genome Sequencing and Full-Length Transcript Sequencing of Abrus precatorius.</title>
        <authorList>
            <person name="Hovde B.T."/>
            <person name="Daligault H.E."/>
            <person name="Hanschen E.R."/>
            <person name="Kunde Y.A."/>
            <person name="Johnson M.B."/>
            <person name="Starkenburg S.R."/>
            <person name="Johnson S.L."/>
        </authorList>
    </citation>
    <scope>NUCLEOTIDE SEQUENCE [LARGE SCALE GENOMIC DNA]</scope>
</reference>
<dbReference type="PANTHER" id="PTHR35046">
    <property type="entry name" value="ZINC KNUCKLE (CCHC-TYPE) FAMILY PROTEIN"/>
    <property type="match status" value="1"/>
</dbReference>
<dbReference type="Proteomes" id="UP000694853">
    <property type="component" value="Unplaced"/>
</dbReference>
<protein>
    <submittedName>
        <fullName evidence="2">Uncharacterized protein LOC113874283</fullName>
    </submittedName>
</protein>
<dbReference type="OrthoDB" id="1434317at2759"/>
<dbReference type="AlphaFoldDB" id="A0A8B8MHX4"/>
<dbReference type="SUPFAM" id="SSF56672">
    <property type="entry name" value="DNA/RNA polymerases"/>
    <property type="match status" value="1"/>
</dbReference>
<reference evidence="2" key="2">
    <citation type="submission" date="2025-08" db="UniProtKB">
        <authorList>
            <consortium name="RefSeq"/>
        </authorList>
    </citation>
    <scope>IDENTIFICATION</scope>
    <source>
        <tissue evidence="2">Young leaves</tissue>
    </source>
</reference>
<dbReference type="GeneID" id="113874283"/>
<name>A0A8B8MHX4_ABRPR</name>
<evidence type="ECO:0000313" key="2">
    <source>
        <dbReference type="RefSeq" id="XP_027368321.1"/>
    </source>
</evidence>
<sequence length="171" mass="19309">MDACHLLLGRPWQYDRKIVYDGFKNTYSFVKDGVRIKLTPLGPEEVNPTSRKAKPLVSLISKPQLKMTREESQSTSLLLMVEQNIGTPIPQEIEKLLAEYPDVVLEEIPPGLPPIRDIQHAIEFIPGAVIPNKPTYRMSPHEHAEVQRQAEDLLKKGLIQESVSPCVSLSY</sequence>
<proteinExistence type="predicted"/>
<dbReference type="Gene3D" id="3.10.10.10">
    <property type="entry name" value="HIV Type 1 Reverse Transcriptase, subunit A, domain 1"/>
    <property type="match status" value="1"/>
</dbReference>
<dbReference type="InterPro" id="IPR043502">
    <property type="entry name" value="DNA/RNA_pol_sf"/>
</dbReference>
<dbReference type="RefSeq" id="XP_027368321.1">
    <property type="nucleotide sequence ID" value="XM_027512520.1"/>
</dbReference>
<keyword evidence="1" id="KW-1185">Reference proteome</keyword>
<dbReference type="KEGG" id="aprc:113874283"/>
<evidence type="ECO:0000313" key="1">
    <source>
        <dbReference type="Proteomes" id="UP000694853"/>
    </source>
</evidence>